<evidence type="ECO:0000313" key="1">
    <source>
        <dbReference type="EMBL" id="RDL44701.1"/>
    </source>
</evidence>
<reference evidence="1 2" key="1">
    <citation type="submission" date="2018-06" db="EMBL/GenBank/DDBJ databases">
        <title>Marinomonas sp. YLB-05 draft genome sequence.</title>
        <authorList>
            <person name="Yu L."/>
            <person name="Tang X."/>
        </authorList>
    </citation>
    <scope>NUCLEOTIDE SEQUENCE [LARGE SCALE GENOMIC DNA]</scope>
    <source>
        <strain evidence="1 2">YLB-05</strain>
    </source>
</reference>
<dbReference type="OrthoDB" id="9942266at2"/>
<sequence>MTFKNIKTADDLAAEQLAREKELQIKDARALLSSTDWVITKIGEARITGADDTALIEKYASVLAEREEARQLINELES</sequence>
<accession>A0A370UAC7</accession>
<organism evidence="1 2">
    <name type="scientific">Marinomonas piezotolerans</name>
    <dbReference type="NCBI Taxonomy" id="2213058"/>
    <lineage>
        <taxon>Bacteria</taxon>
        <taxon>Pseudomonadati</taxon>
        <taxon>Pseudomonadota</taxon>
        <taxon>Gammaproteobacteria</taxon>
        <taxon>Oceanospirillales</taxon>
        <taxon>Oceanospirillaceae</taxon>
        <taxon>Marinomonas</taxon>
    </lineage>
</organism>
<name>A0A370UAC7_9GAMM</name>
<evidence type="ECO:0000313" key="2">
    <source>
        <dbReference type="Proteomes" id="UP000254326"/>
    </source>
</evidence>
<dbReference type="RefSeq" id="WP_115467964.1">
    <property type="nucleotide sequence ID" value="NZ_QKRA01000003.1"/>
</dbReference>
<proteinExistence type="predicted"/>
<keyword evidence="2" id="KW-1185">Reference proteome</keyword>
<dbReference type="Proteomes" id="UP000254326">
    <property type="component" value="Unassembled WGS sequence"/>
</dbReference>
<dbReference type="AlphaFoldDB" id="A0A370UAC7"/>
<comment type="caution">
    <text evidence="1">The sequence shown here is derived from an EMBL/GenBank/DDBJ whole genome shotgun (WGS) entry which is preliminary data.</text>
</comment>
<protein>
    <submittedName>
        <fullName evidence="1">Uncharacterized protein</fullName>
    </submittedName>
</protein>
<dbReference type="EMBL" id="QKRA01000003">
    <property type="protein sequence ID" value="RDL44701.1"/>
    <property type="molecule type" value="Genomic_DNA"/>
</dbReference>
<gene>
    <name evidence="1" type="ORF">DN730_09980</name>
</gene>